<gene>
    <name evidence="2" type="ORF">BBAD15_g12414</name>
</gene>
<feature type="chain" id="PRO_5001995275" description="Lipoprotein" evidence="1">
    <location>
        <begin position="22"/>
        <end position="131"/>
    </location>
</feature>
<evidence type="ECO:0000313" key="3">
    <source>
        <dbReference type="Proteomes" id="UP000030106"/>
    </source>
</evidence>
<accession>A0A0A2V7R5</accession>
<sequence>MKIRLLGSLLGLSFALAGCSGLPVTQPDHPPTPEALEQLQQVRDQYSAGHYGEVIRRVARSDELAGSSKAVRIEAYKLQAFSYCVSKYPQLCEDSFSRILQLDPAFELAPNEAGHPVWGPVFQRAKSQVAK</sequence>
<dbReference type="EMBL" id="ANFO01001599">
    <property type="protein sequence ID" value="KGQ02377.1"/>
    <property type="molecule type" value="Genomic_DNA"/>
</dbReference>
<comment type="caution">
    <text evidence="2">The sequence shown here is derived from an EMBL/GenBank/DDBJ whole genome shotgun (WGS) entry which is preliminary data.</text>
</comment>
<dbReference type="PROSITE" id="PS51257">
    <property type="entry name" value="PROKAR_LIPOPROTEIN"/>
    <property type="match status" value="1"/>
</dbReference>
<feature type="signal peptide" evidence="1">
    <location>
        <begin position="1"/>
        <end position="21"/>
    </location>
</feature>
<reference evidence="2 3" key="1">
    <citation type="submission" date="2012-10" db="EMBL/GenBank/DDBJ databases">
        <title>Genome sequencing and analysis of entomopathogenic fungi Beauveria bassiana D1-5.</title>
        <authorList>
            <person name="Li Q."/>
            <person name="Wang L."/>
            <person name="Zhang Z."/>
            <person name="Wang Q."/>
            <person name="Ren J."/>
            <person name="Wang M."/>
            <person name="Xu W."/>
            <person name="Wang J."/>
            <person name="Lu Y."/>
            <person name="Du Q."/>
            <person name="Sun Z."/>
        </authorList>
    </citation>
    <scope>NUCLEOTIDE SEQUENCE [LARGE SCALE GENOMIC DNA]</scope>
    <source>
        <strain evidence="2 3">D1-5</strain>
    </source>
</reference>
<organism evidence="2 3">
    <name type="scientific">Beauveria bassiana D1-5</name>
    <dbReference type="NCBI Taxonomy" id="1245745"/>
    <lineage>
        <taxon>Eukaryota</taxon>
        <taxon>Fungi</taxon>
        <taxon>Dikarya</taxon>
        <taxon>Ascomycota</taxon>
        <taxon>Pezizomycotina</taxon>
        <taxon>Sordariomycetes</taxon>
        <taxon>Hypocreomycetidae</taxon>
        <taxon>Hypocreales</taxon>
        <taxon>Cordycipitaceae</taxon>
        <taxon>Beauveria</taxon>
    </lineage>
</organism>
<protein>
    <recommendedName>
        <fullName evidence="4">Lipoprotein</fullName>
    </recommendedName>
</protein>
<evidence type="ECO:0008006" key="4">
    <source>
        <dbReference type="Google" id="ProtNLM"/>
    </source>
</evidence>
<keyword evidence="1" id="KW-0732">Signal</keyword>
<name>A0A0A2V7R5_BEABA</name>
<dbReference type="InterPro" id="IPR047780">
    <property type="entry name" value="TssQ-like"/>
</dbReference>
<proteinExistence type="predicted"/>
<dbReference type="Proteomes" id="UP000030106">
    <property type="component" value="Unassembled WGS sequence"/>
</dbReference>
<dbReference type="NCBIfam" id="NF038027">
    <property type="entry name" value="TssQ_fam"/>
    <property type="match status" value="1"/>
</dbReference>
<evidence type="ECO:0000313" key="2">
    <source>
        <dbReference type="EMBL" id="KGQ02377.1"/>
    </source>
</evidence>
<evidence type="ECO:0000256" key="1">
    <source>
        <dbReference type="SAM" id="SignalP"/>
    </source>
</evidence>
<dbReference type="AlphaFoldDB" id="A0A0A2V7R5"/>
<dbReference type="HOGENOM" id="CLU_134840_1_0_1"/>